<organism evidence="2 3">
    <name type="scientific">Penicillium oxalicum (strain 114-2 / CGMCC 5302)</name>
    <name type="common">Penicillium decumbens</name>
    <dbReference type="NCBI Taxonomy" id="933388"/>
    <lineage>
        <taxon>Eukaryota</taxon>
        <taxon>Fungi</taxon>
        <taxon>Dikarya</taxon>
        <taxon>Ascomycota</taxon>
        <taxon>Pezizomycotina</taxon>
        <taxon>Eurotiomycetes</taxon>
        <taxon>Eurotiomycetidae</taxon>
        <taxon>Eurotiales</taxon>
        <taxon>Aspergillaceae</taxon>
        <taxon>Penicillium</taxon>
    </lineage>
</organism>
<dbReference type="AlphaFoldDB" id="S8AIN0"/>
<protein>
    <submittedName>
        <fullName evidence="2">Uncharacterized protein</fullName>
    </submittedName>
</protein>
<keyword evidence="1" id="KW-0812">Transmembrane</keyword>
<evidence type="ECO:0000256" key="1">
    <source>
        <dbReference type="SAM" id="Phobius"/>
    </source>
</evidence>
<sequence>MSTAQLSSRFWIFDFGGQCSSLLQIPRTLSGIFAPRYTIDSSGYGTCDQLNTGSLWTQDTVSSEPYCVLRYVHIFHAYMVSLLTRASDFSGRSKSPSFSRTRKWNSPFQALRLLMRAGSGVQVWVEENSTHLPRLSCRATMPVFDSVVCLIHTSCFFLVFIFVFCLVARLAGLHEPGRQQPERPDNPERSVDIAASEEEPQSSMFRCSSFQMHNGFLGISGLVVRCNGVYSTMYWTTICIAEPRGGLVGTVSSVPRSQAAHPKSRLVEPFCRVDRVSFPKRSDAALAKMSLFDTQNMLTPGALGSQAGCAKSRGSFDTASG</sequence>
<evidence type="ECO:0000313" key="2">
    <source>
        <dbReference type="EMBL" id="EPS25623.1"/>
    </source>
</evidence>
<dbReference type="EMBL" id="KB644408">
    <property type="protein sequence ID" value="EPS25623.1"/>
    <property type="molecule type" value="Genomic_DNA"/>
</dbReference>
<reference evidence="2 3" key="1">
    <citation type="journal article" date="2013" name="PLoS ONE">
        <title>Genomic and secretomic analyses reveal unique features of the lignocellulolytic enzyme system of Penicillium decumbens.</title>
        <authorList>
            <person name="Liu G."/>
            <person name="Zhang L."/>
            <person name="Wei X."/>
            <person name="Zou G."/>
            <person name="Qin Y."/>
            <person name="Ma L."/>
            <person name="Li J."/>
            <person name="Zheng H."/>
            <person name="Wang S."/>
            <person name="Wang C."/>
            <person name="Xun L."/>
            <person name="Zhao G.-P."/>
            <person name="Zhou Z."/>
            <person name="Qu Y."/>
        </authorList>
    </citation>
    <scope>NUCLEOTIDE SEQUENCE [LARGE SCALE GENOMIC DNA]</scope>
    <source>
        <strain evidence="3">114-2 / CGMCC 5302</strain>
    </source>
</reference>
<accession>S8AIN0</accession>
<evidence type="ECO:0000313" key="3">
    <source>
        <dbReference type="Proteomes" id="UP000019376"/>
    </source>
</evidence>
<dbReference type="Proteomes" id="UP000019376">
    <property type="component" value="Unassembled WGS sequence"/>
</dbReference>
<gene>
    <name evidence="2" type="ORF">PDE_00557</name>
</gene>
<keyword evidence="1" id="KW-1133">Transmembrane helix</keyword>
<dbReference type="HOGENOM" id="CLU_866283_0_0_1"/>
<name>S8AIN0_PENO1</name>
<keyword evidence="3" id="KW-1185">Reference proteome</keyword>
<feature type="transmembrane region" description="Helical" evidence="1">
    <location>
        <begin position="150"/>
        <end position="171"/>
    </location>
</feature>
<keyword evidence="1" id="KW-0472">Membrane</keyword>
<proteinExistence type="predicted"/>